<proteinExistence type="predicted"/>
<dbReference type="Proteomes" id="UP000770661">
    <property type="component" value="Unassembled WGS sequence"/>
</dbReference>
<gene>
    <name evidence="1" type="ORF">GWK47_044520</name>
</gene>
<accession>A0A8J4YJ41</accession>
<reference evidence="1" key="1">
    <citation type="submission" date="2020-07" db="EMBL/GenBank/DDBJ databases">
        <title>The High-quality genome of the commercially important snow crab, Chionoecetes opilio.</title>
        <authorList>
            <person name="Jeong J.-H."/>
            <person name="Ryu S."/>
        </authorList>
    </citation>
    <scope>NUCLEOTIDE SEQUENCE</scope>
    <source>
        <strain evidence="1">MADBK_172401_WGS</strain>
        <tissue evidence="1">Digestive gland</tissue>
    </source>
</reference>
<sequence length="154" mass="16881">MEFELAWIVWLNSAPFECSLQTVAESQRVIIAFVATFAEKMDLFAARFESLPATPVAPRAPPSCGARAQRLLSATSPACRAAPPHRLVVVLFGAEWPLAAFPGWIMLPRLCSLSNVFQDPNPVGTPNIVFIIRAMDDTVIRALFLLMVASALRQ</sequence>
<comment type="caution">
    <text evidence="1">The sequence shown here is derived from an EMBL/GenBank/DDBJ whole genome shotgun (WGS) entry which is preliminary data.</text>
</comment>
<evidence type="ECO:0000313" key="1">
    <source>
        <dbReference type="EMBL" id="KAG0722405.1"/>
    </source>
</evidence>
<protein>
    <submittedName>
        <fullName evidence="1">Uncharacterized protein</fullName>
    </submittedName>
</protein>
<keyword evidence="2" id="KW-1185">Reference proteome</keyword>
<organism evidence="1 2">
    <name type="scientific">Chionoecetes opilio</name>
    <name type="common">Atlantic snow crab</name>
    <name type="synonym">Cancer opilio</name>
    <dbReference type="NCBI Taxonomy" id="41210"/>
    <lineage>
        <taxon>Eukaryota</taxon>
        <taxon>Metazoa</taxon>
        <taxon>Ecdysozoa</taxon>
        <taxon>Arthropoda</taxon>
        <taxon>Crustacea</taxon>
        <taxon>Multicrustacea</taxon>
        <taxon>Malacostraca</taxon>
        <taxon>Eumalacostraca</taxon>
        <taxon>Eucarida</taxon>
        <taxon>Decapoda</taxon>
        <taxon>Pleocyemata</taxon>
        <taxon>Brachyura</taxon>
        <taxon>Eubrachyura</taxon>
        <taxon>Majoidea</taxon>
        <taxon>Majidae</taxon>
        <taxon>Chionoecetes</taxon>
    </lineage>
</organism>
<dbReference type="EMBL" id="JACEEZ010009563">
    <property type="protein sequence ID" value="KAG0722405.1"/>
    <property type="molecule type" value="Genomic_DNA"/>
</dbReference>
<evidence type="ECO:0000313" key="2">
    <source>
        <dbReference type="Proteomes" id="UP000770661"/>
    </source>
</evidence>
<name>A0A8J4YJ41_CHIOP</name>
<dbReference type="AlphaFoldDB" id="A0A8J4YJ41"/>